<name>A0A4W3IMF1_CALMI</name>
<dbReference type="InterPro" id="IPR000742">
    <property type="entry name" value="EGF"/>
</dbReference>
<proteinExistence type="predicted"/>
<dbReference type="Pfam" id="PF25961">
    <property type="entry name" value="OTOGL_N"/>
    <property type="match status" value="1"/>
</dbReference>
<evidence type="ECO:0000259" key="2">
    <source>
        <dbReference type="PROSITE" id="PS50026"/>
    </source>
</evidence>
<reference evidence="5" key="2">
    <citation type="journal article" date="2007" name="PLoS Biol.">
        <title>Survey sequencing and comparative analysis of the elephant shark (Callorhinchus milii) genome.</title>
        <authorList>
            <person name="Venkatesh B."/>
            <person name="Kirkness E.F."/>
            <person name="Loh Y.H."/>
            <person name="Halpern A.L."/>
            <person name="Lee A.P."/>
            <person name="Johnson J."/>
            <person name="Dandona N."/>
            <person name="Viswanathan L.D."/>
            <person name="Tay A."/>
            <person name="Venter J.C."/>
            <person name="Strausberg R.L."/>
            <person name="Brenner S."/>
        </authorList>
    </citation>
    <scope>NUCLEOTIDE SEQUENCE [LARGE SCALE GENOMIC DNA]</scope>
</reference>
<organism evidence="4 5">
    <name type="scientific">Callorhinchus milii</name>
    <name type="common">Ghost shark</name>
    <dbReference type="NCBI Taxonomy" id="7868"/>
    <lineage>
        <taxon>Eukaryota</taxon>
        <taxon>Metazoa</taxon>
        <taxon>Chordata</taxon>
        <taxon>Craniata</taxon>
        <taxon>Vertebrata</taxon>
        <taxon>Chondrichthyes</taxon>
        <taxon>Holocephali</taxon>
        <taxon>Chimaeriformes</taxon>
        <taxon>Callorhinchidae</taxon>
        <taxon>Callorhinchus</taxon>
    </lineage>
</organism>
<dbReference type="GeneTree" id="ENSGT00940000157490"/>
<keyword evidence="1" id="KW-0245">EGF-like domain</keyword>
<evidence type="ECO:0000259" key="3">
    <source>
        <dbReference type="PROSITE" id="PS51233"/>
    </source>
</evidence>
<dbReference type="Pfam" id="PF00094">
    <property type="entry name" value="VWD"/>
    <property type="match status" value="1"/>
</dbReference>
<dbReference type="AlphaFoldDB" id="A0A4W3IMF1"/>
<accession>A0A4W3IMF1</accession>
<evidence type="ECO:0000256" key="1">
    <source>
        <dbReference type="PROSITE-ProRule" id="PRU00076"/>
    </source>
</evidence>
<dbReference type="InterPro" id="IPR001846">
    <property type="entry name" value="VWF_type-D"/>
</dbReference>
<feature type="domain" description="VWFD" evidence="3">
    <location>
        <begin position="119"/>
        <end position="170"/>
    </location>
</feature>
<evidence type="ECO:0000313" key="4">
    <source>
        <dbReference type="Ensembl" id="ENSCMIP00000027708.1"/>
    </source>
</evidence>
<protein>
    <submittedName>
        <fullName evidence="4">Otogelin</fullName>
    </submittedName>
</protein>
<dbReference type="Proteomes" id="UP000314986">
    <property type="component" value="Unassembled WGS sequence"/>
</dbReference>
<reference evidence="5" key="3">
    <citation type="journal article" date="2014" name="Nature">
        <title>Elephant shark genome provides unique insights into gnathostome evolution.</title>
        <authorList>
            <consortium name="International Elephant Shark Genome Sequencing Consortium"/>
            <person name="Venkatesh B."/>
            <person name="Lee A.P."/>
            <person name="Ravi V."/>
            <person name="Maurya A.K."/>
            <person name="Lian M.M."/>
            <person name="Swann J.B."/>
            <person name="Ohta Y."/>
            <person name="Flajnik M.F."/>
            <person name="Sutoh Y."/>
            <person name="Kasahara M."/>
            <person name="Hoon S."/>
            <person name="Gangu V."/>
            <person name="Roy S.W."/>
            <person name="Irimia M."/>
            <person name="Korzh V."/>
            <person name="Kondrychyn I."/>
            <person name="Lim Z.W."/>
            <person name="Tay B.H."/>
            <person name="Tohari S."/>
            <person name="Kong K.W."/>
            <person name="Ho S."/>
            <person name="Lorente-Galdos B."/>
            <person name="Quilez J."/>
            <person name="Marques-Bonet T."/>
            <person name="Raney B.J."/>
            <person name="Ingham P.W."/>
            <person name="Tay A."/>
            <person name="Hillier L.W."/>
            <person name="Minx P."/>
            <person name="Boehm T."/>
            <person name="Wilson R.K."/>
            <person name="Brenner S."/>
            <person name="Warren W.C."/>
        </authorList>
    </citation>
    <scope>NUCLEOTIDE SEQUENCE [LARGE SCALE GENOMIC DNA]</scope>
</reference>
<dbReference type="Ensembl" id="ENSCMIT00000028149.1">
    <property type="protein sequence ID" value="ENSCMIP00000027708.1"/>
    <property type="gene ID" value="ENSCMIG00000012027.1"/>
</dbReference>
<dbReference type="Gene3D" id="2.10.25.10">
    <property type="entry name" value="Laminin"/>
    <property type="match status" value="1"/>
</dbReference>
<dbReference type="InterPro" id="IPR058754">
    <property type="entry name" value="OTOGL-like_N"/>
</dbReference>
<feature type="domain" description="EGF-like" evidence="2">
    <location>
        <begin position="33"/>
        <end position="66"/>
    </location>
</feature>
<reference evidence="4" key="4">
    <citation type="submission" date="2025-08" db="UniProtKB">
        <authorList>
            <consortium name="Ensembl"/>
        </authorList>
    </citation>
    <scope>IDENTIFICATION</scope>
</reference>
<feature type="disulfide bond" evidence="1">
    <location>
        <begin position="37"/>
        <end position="47"/>
    </location>
</feature>
<dbReference type="PROSITE" id="PS51233">
    <property type="entry name" value="VWFD"/>
    <property type="match status" value="1"/>
</dbReference>
<comment type="caution">
    <text evidence="1">Lacks conserved residue(s) required for the propagation of feature annotation.</text>
</comment>
<reference evidence="4" key="5">
    <citation type="submission" date="2025-09" db="UniProtKB">
        <authorList>
            <consortium name="Ensembl"/>
        </authorList>
    </citation>
    <scope>IDENTIFICATION</scope>
</reference>
<reference evidence="5" key="1">
    <citation type="journal article" date="2006" name="Science">
        <title>Ancient noncoding elements conserved in the human genome.</title>
        <authorList>
            <person name="Venkatesh B."/>
            <person name="Kirkness E.F."/>
            <person name="Loh Y.H."/>
            <person name="Halpern A.L."/>
            <person name="Lee A.P."/>
            <person name="Johnson J."/>
            <person name="Dandona N."/>
            <person name="Viswanathan L.D."/>
            <person name="Tay A."/>
            <person name="Venter J.C."/>
            <person name="Strausberg R.L."/>
            <person name="Brenner S."/>
        </authorList>
    </citation>
    <scope>NUCLEOTIDE SEQUENCE [LARGE SCALE GENOMIC DNA]</scope>
</reference>
<evidence type="ECO:0000313" key="5">
    <source>
        <dbReference type="Proteomes" id="UP000314986"/>
    </source>
</evidence>
<keyword evidence="5" id="KW-1185">Reference proteome</keyword>
<sequence length="170" mass="19955">MLNSAHEEALSYRSLQHFPEISSSHTLNVMCCFIELCSPPCLNGGVCVNRGKCDCRESGANGTRCQTGNDRTKWKLQWCFFNIKTNIALYSNFVNIREIFKSFSHLKLRPFNECYNRDLICRTWGQYNYETFDGLYYYYPGNCTYTLVRECQQSEHSFLIQVRGRARCLW</sequence>
<dbReference type="PROSITE" id="PS50026">
    <property type="entry name" value="EGF_3"/>
    <property type="match status" value="1"/>
</dbReference>
<keyword evidence="1" id="KW-1015">Disulfide bond</keyword>